<protein>
    <recommendedName>
        <fullName evidence="1">BTB domain-containing protein</fullName>
    </recommendedName>
</protein>
<dbReference type="GeneID" id="59259330"/>
<dbReference type="AlphaFoldDB" id="A0A8H6AUB0"/>
<evidence type="ECO:0000313" key="3">
    <source>
        <dbReference type="Proteomes" id="UP000531561"/>
    </source>
</evidence>
<dbReference type="Gene3D" id="3.30.710.10">
    <property type="entry name" value="Potassium Channel Kv1.1, Chain A"/>
    <property type="match status" value="1"/>
</dbReference>
<dbReference type="PROSITE" id="PS50097">
    <property type="entry name" value="BTB"/>
    <property type="match status" value="1"/>
</dbReference>
<reference evidence="2 3" key="1">
    <citation type="journal article" date="2020" name="Phytopathology">
        <title>A high-quality genome resource of Botrytis fragariae, a new and rapidly spreading fungal pathogen causing strawberry gray mold in the U.S.A.</title>
        <authorList>
            <person name="Wu Y."/>
            <person name="Saski C.A."/>
            <person name="Schnabel G."/>
            <person name="Xiao S."/>
            <person name="Hu M."/>
        </authorList>
    </citation>
    <scope>NUCLEOTIDE SEQUENCE [LARGE SCALE GENOMIC DNA]</scope>
    <source>
        <strain evidence="2 3">BVB16</strain>
    </source>
</reference>
<dbReference type="RefSeq" id="XP_037192733.1">
    <property type="nucleotide sequence ID" value="XM_037335638.1"/>
</dbReference>
<evidence type="ECO:0000259" key="1">
    <source>
        <dbReference type="PROSITE" id="PS50097"/>
    </source>
</evidence>
<dbReference type="EMBL" id="JABFCT010000008">
    <property type="protein sequence ID" value="KAF5873787.1"/>
    <property type="molecule type" value="Genomic_DNA"/>
</dbReference>
<sequence length="258" mass="29886">MFRFVVGKNTDNNPAEFFVHEKAISQCSDSLYVLLSKGDFRESQEGCARWDDVSKETFERFAQFAYTGDYSVPEPVLAFNRIKPTEEEGARKKDKKKRVEIEEEIAPEQKPDSIARKDEYFRNLSFPAPPHNNYEESCTPVMFFDRNLSYSKVFIDYTSLYILGDLYCIDLLKNLALSKLYLSFIEFCVCFNSIVRMQKMLSILQDMCILRSYVATKMTLLFGNKGFKDLLKKGGLFALHLFEFVVSGVNKWDLVDLS</sequence>
<keyword evidence="3" id="KW-1185">Reference proteome</keyword>
<dbReference type="InterPro" id="IPR011333">
    <property type="entry name" value="SKP1/BTB/POZ_sf"/>
</dbReference>
<gene>
    <name evidence="2" type="ORF">Bfra_005253</name>
</gene>
<accession>A0A8H6AUB0</accession>
<name>A0A8H6AUB0_9HELO</name>
<dbReference type="SUPFAM" id="SSF54695">
    <property type="entry name" value="POZ domain"/>
    <property type="match status" value="1"/>
</dbReference>
<evidence type="ECO:0000313" key="2">
    <source>
        <dbReference type="EMBL" id="KAF5873787.1"/>
    </source>
</evidence>
<dbReference type="Proteomes" id="UP000531561">
    <property type="component" value="Unassembled WGS sequence"/>
</dbReference>
<dbReference type="InterPro" id="IPR000210">
    <property type="entry name" value="BTB/POZ_dom"/>
</dbReference>
<feature type="domain" description="BTB" evidence="1">
    <location>
        <begin position="1"/>
        <end position="74"/>
    </location>
</feature>
<proteinExistence type="predicted"/>
<comment type="caution">
    <text evidence="2">The sequence shown here is derived from an EMBL/GenBank/DDBJ whole genome shotgun (WGS) entry which is preliminary data.</text>
</comment>
<dbReference type="OrthoDB" id="9997739at2759"/>
<organism evidence="2 3">
    <name type="scientific">Botrytis fragariae</name>
    <dbReference type="NCBI Taxonomy" id="1964551"/>
    <lineage>
        <taxon>Eukaryota</taxon>
        <taxon>Fungi</taxon>
        <taxon>Dikarya</taxon>
        <taxon>Ascomycota</taxon>
        <taxon>Pezizomycotina</taxon>
        <taxon>Leotiomycetes</taxon>
        <taxon>Helotiales</taxon>
        <taxon>Sclerotiniaceae</taxon>
        <taxon>Botrytis</taxon>
    </lineage>
</organism>